<dbReference type="Pfam" id="PF02519">
    <property type="entry name" value="Auxin_inducible"/>
    <property type="match status" value="1"/>
</dbReference>
<comment type="caution">
    <text evidence="2">The sequence shown here is derived from an EMBL/GenBank/DDBJ whole genome shotgun (WGS) entry which is preliminary data.</text>
</comment>
<protein>
    <recommendedName>
        <fullName evidence="4">SAUR family protein</fullName>
    </recommendedName>
</protein>
<keyword evidence="3" id="KW-1185">Reference proteome</keyword>
<gene>
    <name evidence="2" type="ORF">SASPL_150418</name>
</gene>
<dbReference type="AlphaFoldDB" id="A0A8X8W7F3"/>
<dbReference type="PANTHER" id="PTHR31374">
    <property type="entry name" value="AUXIN-INDUCED PROTEIN-LIKE-RELATED"/>
    <property type="match status" value="1"/>
</dbReference>
<dbReference type="InterPro" id="IPR003676">
    <property type="entry name" value="SAUR_fam"/>
</dbReference>
<name>A0A8X8W7F3_SALSN</name>
<evidence type="ECO:0000313" key="3">
    <source>
        <dbReference type="Proteomes" id="UP000298416"/>
    </source>
</evidence>
<reference evidence="2" key="2">
    <citation type="submission" date="2020-08" db="EMBL/GenBank/DDBJ databases">
        <title>Plant Genome Project.</title>
        <authorList>
            <person name="Zhang R.-G."/>
        </authorList>
    </citation>
    <scope>NUCLEOTIDE SEQUENCE</scope>
    <source>
        <strain evidence="2">Huo1</strain>
        <tissue evidence="2">Leaf</tissue>
    </source>
</reference>
<comment type="similarity">
    <text evidence="1">Belongs to the ARG7 family.</text>
</comment>
<dbReference type="Proteomes" id="UP000298416">
    <property type="component" value="Unassembled WGS sequence"/>
</dbReference>
<accession>A0A8X8W7F3</accession>
<reference evidence="2" key="1">
    <citation type="submission" date="2018-01" db="EMBL/GenBank/DDBJ databases">
        <authorList>
            <person name="Mao J.F."/>
        </authorList>
    </citation>
    <scope>NUCLEOTIDE SEQUENCE</scope>
    <source>
        <strain evidence="2">Huo1</strain>
        <tissue evidence="2">Leaf</tissue>
    </source>
</reference>
<dbReference type="EMBL" id="PNBA02000020">
    <property type="protein sequence ID" value="KAG6388981.1"/>
    <property type="molecule type" value="Genomic_DNA"/>
</dbReference>
<evidence type="ECO:0008006" key="4">
    <source>
        <dbReference type="Google" id="ProtNLM"/>
    </source>
</evidence>
<evidence type="ECO:0000256" key="1">
    <source>
        <dbReference type="ARBA" id="ARBA00006974"/>
    </source>
</evidence>
<organism evidence="2">
    <name type="scientific">Salvia splendens</name>
    <name type="common">Scarlet sage</name>
    <dbReference type="NCBI Taxonomy" id="180675"/>
    <lineage>
        <taxon>Eukaryota</taxon>
        <taxon>Viridiplantae</taxon>
        <taxon>Streptophyta</taxon>
        <taxon>Embryophyta</taxon>
        <taxon>Tracheophyta</taxon>
        <taxon>Spermatophyta</taxon>
        <taxon>Magnoliopsida</taxon>
        <taxon>eudicotyledons</taxon>
        <taxon>Gunneridae</taxon>
        <taxon>Pentapetalae</taxon>
        <taxon>asterids</taxon>
        <taxon>lamiids</taxon>
        <taxon>Lamiales</taxon>
        <taxon>Lamiaceae</taxon>
        <taxon>Nepetoideae</taxon>
        <taxon>Mentheae</taxon>
        <taxon>Salviinae</taxon>
        <taxon>Salvia</taxon>
        <taxon>Salvia subgen. Calosphace</taxon>
        <taxon>core Calosphace</taxon>
    </lineage>
</organism>
<dbReference type="PANTHER" id="PTHR31374:SF203">
    <property type="entry name" value="AUXIN-RESPONSIVE PROTEIN SAUR71-LIKE"/>
    <property type="match status" value="1"/>
</dbReference>
<evidence type="ECO:0000313" key="2">
    <source>
        <dbReference type="EMBL" id="KAG6388981.1"/>
    </source>
</evidence>
<proteinExistence type="inferred from homology"/>
<sequence>MSSSIKIGNMTTKIVRLKQVVTRWKSKSARTNIAYSSSDSDSDEPAAPNRRTPSGYVAVYVGLERLRFVIPTRFLNLPVFVALLGQAEEEFGYPPTGALTLPCESAFFSTILRLLDKDEEKFCALTVHEFAQFASESCNWSSYK</sequence>
<dbReference type="GO" id="GO:0009733">
    <property type="term" value="P:response to auxin"/>
    <property type="evidence" value="ECO:0007669"/>
    <property type="project" value="InterPro"/>
</dbReference>